<dbReference type="GO" id="GO:0003677">
    <property type="term" value="F:DNA binding"/>
    <property type="evidence" value="ECO:0007669"/>
    <property type="project" value="InterPro"/>
</dbReference>
<accession>A0A420FG16</accession>
<gene>
    <name evidence="2" type="ORF">BCY89_17035</name>
</gene>
<dbReference type="Proteomes" id="UP000286402">
    <property type="component" value="Unassembled WGS sequence"/>
</dbReference>
<dbReference type="InterPro" id="IPR001387">
    <property type="entry name" value="Cro/C1-type_HTH"/>
</dbReference>
<dbReference type="AlphaFoldDB" id="A0A420FG16"/>
<proteinExistence type="predicted"/>
<evidence type="ECO:0000259" key="1">
    <source>
        <dbReference type="PROSITE" id="PS50943"/>
    </source>
</evidence>
<protein>
    <recommendedName>
        <fullName evidence="1">HTH cro/C1-type domain-containing protein</fullName>
    </recommendedName>
</protein>
<dbReference type="EMBL" id="MCAQ01000028">
    <property type="protein sequence ID" value="RKF31858.1"/>
    <property type="molecule type" value="Genomic_DNA"/>
</dbReference>
<dbReference type="InterPro" id="IPR010982">
    <property type="entry name" value="Lambda_DNA-bd_dom_sf"/>
</dbReference>
<feature type="domain" description="HTH cro/C1-type" evidence="1">
    <location>
        <begin position="26"/>
        <end position="71"/>
    </location>
</feature>
<organism evidence="2 3">
    <name type="scientific">Sphingobacterium siyangense</name>
    <dbReference type="NCBI Taxonomy" id="459529"/>
    <lineage>
        <taxon>Bacteria</taxon>
        <taxon>Pseudomonadati</taxon>
        <taxon>Bacteroidota</taxon>
        <taxon>Sphingobacteriia</taxon>
        <taxon>Sphingobacteriales</taxon>
        <taxon>Sphingobacteriaceae</taxon>
        <taxon>Sphingobacterium</taxon>
    </lineage>
</organism>
<dbReference type="SUPFAM" id="SSF47413">
    <property type="entry name" value="lambda repressor-like DNA-binding domains"/>
    <property type="match status" value="1"/>
</dbReference>
<keyword evidence="3" id="KW-1185">Reference proteome</keyword>
<dbReference type="Gene3D" id="1.10.260.40">
    <property type="entry name" value="lambda repressor-like DNA-binding domains"/>
    <property type="match status" value="1"/>
</dbReference>
<dbReference type="PROSITE" id="PS50943">
    <property type="entry name" value="HTH_CROC1"/>
    <property type="match status" value="1"/>
</dbReference>
<name>A0A420FG16_9SPHI</name>
<sequence>MGKITNIVLAEWMSMRILEILDKTLMTLAGLANFSELSESRLQRYLHKNSTISVEAVAKLCDSLSIPMAHFFDKSMPLRIATDAHSNFGRFRTKFFPLDKKFFKDEVTEKNQLKTTQKLDHRHQRESVIHLIFDSDYFQDPRTIEQVIATAEKAYQITFKVDRIASLLCKYVAEGYLERKVLPRGFSRSRQYTYCRTSKKRQIAAKEEIAVIERTNVLSR</sequence>
<comment type="caution">
    <text evidence="2">The sequence shown here is derived from an EMBL/GenBank/DDBJ whole genome shotgun (WGS) entry which is preliminary data.</text>
</comment>
<reference evidence="2 3" key="1">
    <citation type="submission" date="2016-07" db="EMBL/GenBank/DDBJ databases">
        <title>Genome analysis of Sphingobacterium siyangense T12B17.</title>
        <authorList>
            <person name="Xu D."/>
            <person name="Su Y."/>
            <person name="Zheng S."/>
        </authorList>
    </citation>
    <scope>NUCLEOTIDE SEQUENCE [LARGE SCALE GENOMIC DNA]</scope>
    <source>
        <strain evidence="2 3">T12B17</strain>
    </source>
</reference>
<dbReference type="RefSeq" id="WP_120336090.1">
    <property type="nucleotide sequence ID" value="NZ_MCAQ01000028.1"/>
</dbReference>
<evidence type="ECO:0000313" key="3">
    <source>
        <dbReference type="Proteomes" id="UP000286402"/>
    </source>
</evidence>
<evidence type="ECO:0000313" key="2">
    <source>
        <dbReference type="EMBL" id="RKF31858.1"/>
    </source>
</evidence>